<keyword evidence="2" id="KW-0732">Signal</keyword>
<keyword evidence="5" id="KW-1185">Reference proteome</keyword>
<dbReference type="Pfam" id="PF13947">
    <property type="entry name" value="GUB_WAK_bind"/>
    <property type="match status" value="1"/>
</dbReference>
<dbReference type="GO" id="GO:0030247">
    <property type="term" value="F:polysaccharide binding"/>
    <property type="evidence" value="ECO:0007669"/>
    <property type="project" value="InterPro"/>
</dbReference>
<dbReference type="STRING" id="3818.A0A444ZDY7"/>
<organism evidence="4 5">
    <name type="scientific">Arachis hypogaea</name>
    <name type="common">Peanut</name>
    <dbReference type="NCBI Taxonomy" id="3818"/>
    <lineage>
        <taxon>Eukaryota</taxon>
        <taxon>Viridiplantae</taxon>
        <taxon>Streptophyta</taxon>
        <taxon>Embryophyta</taxon>
        <taxon>Tracheophyta</taxon>
        <taxon>Spermatophyta</taxon>
        <taxon>Magnoliopsida</taxon>
        <taxon>eudicotyledons</taxon>
        <taxon>Gunneridae</taxon>
        <taxon>Pentapetalae</taxon>
        <taxon>rosids</taxon>
        <taxon>fabids</taxon>
        <taxon>Fabales</taxon>
        <taxon>Fabaceae</taxon>
        <taxon>Papilionoideae</taxon>
        <taxon>50 kb inversion clade</taxon>
        <taxon>dalbergioids sensu lato</taxon>
        <taxon>Dalbergieae</taxon>
        <taxon>Pterocarpus clade</taxon>
        <taxon>Arachis</taxon>
    </lineage>
</organism>
<proteinExistence type="predicted"/>
<dbReference type="AlphaFoldDB" id="A0A444ZDY7"/>
<feature type="domain" description="Wall-associated receptor kinase galacturonan-binding" evidence="3">
    <location>
        <begin position="27"/>
        <end position="84"/>
    </location>
</feature>
<gene>
    <name evidence="4" type="ORF">Ahy_B04g069914</name>
</gene>
<evidence type="ECO:0000256" key="2">
    <source>
        <dbReference type="ARBA" id="ARBA00022729"/>
    </source>
</evidence>
<dbReference type="PANTHER" id="PTHR33491">
    <property type="entry name" value="OSJNBA0016N04.9 PROTEIN"/>
    <property type="match status" value="1"/>
</dbReference>
<dbReference type="InterPro" id="IPR025287">
    <property type="entry name" value="WAK_GUB"/>
</dbReference>
<evidence type="ECO:0000256" key="1">
    <source>
        <dbReference type="ARBA" id="ARBA00004167"/>
    </source>
</evidence>
<evidence type="ECO:0000313" key="5">
    <source>
        <dbReference type="Proteomes" id="UP000289738"/>
    </source>
</evidence>
<dbReference type="Proteomes" id="UP000289738">
    <property type="component" value="Chromosome B04"/>
</dbReference>
<comment type="subcellular location">
    <subcellularLocation>
        <location evidence="1">Membrane</location>
        <topology evidence="1">Single-pass membrane protein</topology>
    </subcellularLocation>
</comment>
<name>A0A444ZDY7_ARAHY</name>
<protein>
    <recommendedName>
        <fullName evidence="3">Wall-associated receptor kinase galacturonan-binding domain-containing protein</fullName>
    </recommendedName>
</protein>
<comment type="caution">
    <text evidence="4">The sequence shown here is derived from an EMBL/GenBank/DDBJ whole genome shotgun (WGS) entry which is preliminary data.</text>
</comment>
<accession>A0A444ZDY7</accession>
<reference evidence="4 5" key="1">
    <citation type="submission" date="2019-01" db="EMBL/GenBank/DDBJ databases">
        <title>Sequencing of cultivated peanut Arachis hypogaea provides insights into genome evolution and oil improvement.</title>
        <authorList>
            <person name="Chen X."/>
        </authorList>
    </citation>
    <scope>NUCLEOTIDE SEQUENCE [LARGE SCALE GENOMIC DNA]</scope>
    <source>
        <strain evidence="5">cv. Fuhuasheng</strain>
        <tissue evidence="4">Leaves</tissue>
    </source>
</reference>
<evidence type="ECO:0000259" key="3">
    <source>
        <dbReference type="Pfam" id="PF13947"/>
    </source>
</evidence>
<evidence type="ECO:0000313" key="4">
    <source>
        <dbReference type="EMBL" id="RYR12374.1"/>
    </source>
</evidence>
<dbReference type="EMBL" id="SDMP01000014">
    <property type="protein sequence ID" value="RYR12374.1"/>
    <property type="molecule type" value="Genomic_DNA"/>
</dbReference>
<sequence length="199" mass="22080">MLIVSAIHTLASAQYENKNSHTAQPGCNSTCGRVSIPFPFGMNEPKCYADQWFQIECRNHTPYLKSIGVEVSSIDVSEGTIVIKNLIHRWKCKHNNATTNQKQVVNLSGSPFVYSQENNVFVSVGCNEISFLVSNGTQVSSCVSICNGDKDDFDRIIHIGNCNGQYCCVTSLPSYISEFNVTTESFGINNSNHRHACWE</sequence>
<dbReference type="GO" id="GO:0016020">
    <property type="term" value="C:membrane"/>
    <property type="evidence" value="ECO:0007669"/>
    <property type="project" value="UniProtKB-SubCell"/>
</dbReference>